<evidence type="ECO:0000313" key="2">
    <source>
        <dbReference type="EMBL" id="NYZ61159.1"/>
    </source>
</evidence>
<feature type="signal peptide" evidence="1">
    <location>
        <begin position="1"/>
        <end position="20"/>
    </location>
</feature>
<dbReference type="EMBL" id="JACCJZ010000001">
    <property type="protein sequence ID" value="NYZ61159.1"/>
    <property type="molecule type" value="Genomic_DNA"/>
</dbReference>
<dbReference type="InterPro" id="IPR021357">
    <property type="entry name" value="DUF2782"/>
</dbReference>
<protein>
    <submittedName>
        <fullName evidence="2">DUF2782 domain-containing protein</fullName>
    </submittedName>
</protein>
<name>A0A7Z0TUH3_9GAMM</name>
<comment type="caution">
    <text evidence="2">The sequence shown here is derived from an EMBL/GenBank/DDBJ whole genome shotgun (WGS) entry which is preliminary data.</text>
</comment>
<dbReference type="Pfam" id="PF11191">
    <property type="entry name" value="DUF2782"/>
    <property type="match status" value="1"/>
</dbReference>
<organism evidence="2 3">
    <name type="scientific">Luteimonas deserti</name>
    <dbReference type="NCBI Taxonomy" id="2752306"/>
    <lineage>
        <taxon>Bacteria</taxon>
        <taxon>Pseudomonadati</taxon>
        <taxon>Pseudomonadota</taxon>
        <taxon>Gammaproteobacteria</taxon>
        <taxon>Lysobacterales</taxon>
        <taxon>Lysobacteraceae</taxon>
        <taxon>Luteimonas</taxon>
    </lineage>
</organism>
<keyword evidence="1" id="KW-0732">Signal</keyword>
<dbReference type="Gene3D" id="2.20.130.30">
    <property type="entry name" value="Protein of unknown function DUF2782"/>
    <property type="match status" value="1"/>
</dbReference>
<reference evidence="2 3" key="1">
    <citation type="submission" date="2020-07" db="EMBL/GenBank/DDBJ databases">
        <title>isolation of Luteimonas sp. SJ-16.</title>
        <authorList>
            <person name="Huang X.-X."/>
            <person name="Xu L."/>
            <person name="Sun J.-Q."/>
        </authorList>
    </citation>
    <scope>NUCLEOTIDE SEQUENCE [LARGE SCALE GENOMIC DNA]</scope>
    <source>
        <strain evidence="2 3">SJ-16</strain>
    </source>
</reference>
<dbReference type="RefSeq" id="WP_180542934.1">
    <property type="nucleotide sequence ID" value="NZ_JACCJZ010000001.1"/>
</dbReference>
<sequence length="98" mass="10704">MSAPRTAFIAAALLCLSACATTGDGVWPEGIPADAVETTRTEANGDRITEFRVAGQLRAVRVTPSRGPTYYIYDRDADGSVDRDRDSVPQTYFKLFGW</sequence>
<dbReference type="AlphaFoldDB" id="A0A7Z0TUH3"/>
<dbReference type="Proteomes" id="UP000589896">
    <property type="component" value="Unassembled WGS sequence"/>
</dbReference>
<keyword evidence="3" id="KW-1185">Reference proteome</keyword>
<evidence type="ECO:0000313" key="3">
    <source>
        <dbReference type="Proteomes" id="UP000589896"/>
    </source>
</evidence>
<accession>A0A7Z0TUH3</accession>
<evidence type="ECO:0000256" key="1">
    <source>
        <dbReference type="SAM" id="SignalP"/>
    </source>
</evidence>
<proteinExistence type="predicted"/>
<feature type="chain" id="PRO_5031285447" evidence="1">
    <location>
        <begin position="21"/>
        <end position="98"/>
    </location>
</feature>
<gene>
    <name evidence="2" type="ORF">H0E82_00075</name>
</gene>